<reference evidence="3" key="2">
    <citation type="submission" date="2020-08" db="EMBL/GenBank/DDBJ databases">
        <authorList>
            <person name="Shumante A."/>
            <person name="Zimin A.V."/>
            <person name="Puiu D."/>
            <person name="Salzberg S.L."/>
        </authorList>
    </citation>
    <scope>NUCLEOTIDE SEQUENCE</scope>
    <source>
        <strain evidence="3">WC2-LM</strain>
        <tissue evidence="3">Liver</tissue>
    </source>
</reference>
<dbReference type="GO" id="GO:0016887">
    <property type="term" value="F:ATP hydrolysis activity"/>
    <property type="evidence" value="ECO:0007669"/>
    <property type="project" value="InterPro"/>
</dbReference>
<dbReference type="InterPro" id="IPR037196">
    <property type="entry name" value="HSP90_C"/>
</dbReference>
<dbReference type="AlphaFoldDB" id="A0A5E4C632"/>
<keyword evidence="5" id="KW-1185">Reference proteome</keyword>
<dbReference type="EMBL" id="CABDUW010000891">
    <property type="protein sequence ID" value="VTJ76431.1"/>
    <property type="molecule type" value="Genomic_DNA"/>
</dbReference>
<dbReference type="PANTHER" id="PTHR11528">
    <property type="entry name" value="HEAT SHOCK PROTEIN 90 FAMILY MEMBER"/>
    <property type="match status" value="1"/>
</dbReference>
<dbReference type="Proteomes" id="UP000335636">
    <property type="component" value="Unassembled WGS sequence"/>
</dbReference>
<comment type="similarity">
    <text evidence="1">Belongs to the heat shock protein 90 family.</text>
</comment>
<dbReference type="GO" id="GO:0051082">
    <property type="term" value="F:unfolded protein binding"/>
    <property type="evidence" value="ECO:0007669"/>
    <property type="project" value="InterPro"/>
</dbReference>
<sequence>MLVRAEDEVNVGGTVEEDLVQSREGSRTDDEVVQRMEEAMQLDRLNASQIRELREKSEEFAFLIWMKDKALKDKIEKAVVSQCLTVSVRSCGQPVRGSGNMETIMKAQAYQTGKDISTNYHASQKKTFEINPRHPVIRDMLFGQHIFCQTLKHTEIE</sequence>
<dbReference type="EMBL" id="WJEC01000873">
    <property type="protein sequence ID" value="KAF7480607.1"/>
    <property type="molecule type" value="Genomic_DNA"/>
</dbReference>
<reference evidence="4 5" key="1">
    <citation type="submission" date="2019-04" db="EMBL/GenBank/DDBJ databases">
        <authorList>
            <person name="Alioto T."/>
            <person name="Alioto T."/>
        </authorList>
    </citation>
    <scope>NUCLEOTIDE SEQUENCE [LARGE SCALE GENOMIC DNA]</scope>
</reference>
<evidence type="ECO:0000256" key="1">
    <source>
        <dbReference type="ARBA" id="ARBA00008239"/>
    </source>
</evidence>
<dbReference type="SUPFAM" id="SSF110942">
    <property type="entry name" value="HSP90 C-terminal domain"/>
    <property type="match status" value="1"/>
</dbReference>
<evidence type="ECO:0000313" key="4">
    <source>
        <dbReference type="EMBL" id="VTJ76431.1"/>
    </source>
</evidence>
<dbReference type="InterPro" id="IPR001404">
    <property type="entry name" value="Hsp90_fam"/>
</dbReference>
<dbReference type="Gene3D" id="1.20.120.790">
    <property type="entry name" value="Heat shock protein 90, C-terminal domain"/>
    <property type="match status" value="1"/>
</dbReference>
<name>A0A5E4C632_MARMO</name>
<dbReference type="Proteomes" id="UP000662637">
    <property type="component" value="Unassembled WGS sequence"/>
</dbReference>
<protein>
    <submittedName>
        <fullName evidence="4">Uncharacterized protein</fullName>
    </submittedName>
</protein>
<keyword evidence="2" id="KW-0143">Chaperone</keyword>
<evidence type="ECO:0000313" key="5">
    <source>
        <dbReference type="Proteomes" id="UP000335636"/>
    </source>
</evidence>
<dbReference type="GO" id="GO:0140662">
    <property type="term" value="F:ATP-dependent protein folding chaperone"/>
    <property type="evidence" value="ECO:0007669"/>
    <property type="project" value="InterPro"/>
</dbReference>
<organism evidence="4 5">
    <name type="scientific">Marmota monax</name>
    <name type="common">Woodchuck</name>
    <dbReference type="NCBI Taxonomy" id="9995"/>
    <lineage>
        <taxon>Eukaryota</taxon>
        <taxon>Metazoa</taxon>
        <taxon>Chordata</taxon>
        <taxon>Craniata</taxon>
        <taxon>Vertebrata</taxon>
        <taxon>Euteleostomi</taxon>
        <taxon>Mammalia</taxon>
        <taxon>Eutheria</taxon>
        <taxon>Euarchontoglires</taxon>
        <taxon>Glires</taxon>
        <taxon>Rodentia</taxon>
        <taxon>Sciuromorpha</taxon>
        <taxon>Sciuridae</taxon>
        <taxon>Xerinae</taxon>
        <taxon>Marmotini</taxon>
        <taxon>Marmota</taxon>
    </lineage>
</organism>
<dbReference type="Pfam" id="PF00183">
    <property type="entry name" value="HSP90"/>
    <property type="match status" value="1"/>
</dbReference>
<evidence type="ECO:0000313" key="3">
    <source>
        <dbReference type="EMBL" id="KAF7480607.1"/>
    </source>
</evidence>
<proteinExistence type="inferred from homology"/>
<accession>A0A5E4C632</accession>
<dbReference type="GO" id="GO:0005524">
    <property type="term" value="F:ATP binding"/>
    <property type="evidence" value="ECO:0007669"/>
    <property type="project" value="InterPro"/>
</dbReference>
<gene>
    <name evidence="3" type="ORF">GHT09_008185</name>
    <name evidence="4" type="ORF">MONAX_5E017639</name>
</gene>
<evidence type="ECO:0000256" key="2">
    <source>
        <dbReference type="ARBA" id="ARBA00023186"/>
    </source>
</evidence>